<dbReference type="GO" id="GO:0000978">
    <property type="term" value="F:RNA polymerase II cis-regulatory region sequence-specific DNA binding"/>
    <property type="evidence" value="ECO:0007669"/>
    <property type="project" value="TreeGrafter"/>
</dbReference>
<dbReference type="GO" id="GO:0005634">
    <property type="term" value="C:nucleus"/>
    <property type="evidence" value="ECO:0007669"/>
    <property type="project" value="TreeGrafter"/>
</dbReference>
<proteinExistence type="predicted"/>
<sequence>MVWEVKNPPLPSTFFSLFPSGRMSADGAQAHDPLHCDEHFLSSPGIPTSDSFMEYDDLPDLQEVREELTAAPVYQVELGVSHQERPQPPETLWLTQLAHIATGPQSPLLQDLPHSRSASSAVCIPGTSSDLHSYARPPPTLPISSSPSRVHSRERHRSRTSSECGSAVSTRSSLSDDEDMGWSFSCPPTVWHCFLKGRSVSRTILEGRTVDTFSLVVSKCGTFRPHKIRRKSSILFLALF</sequence>
<dbReference type="PANTHER" id="PTHR15499">
    <property type="entry name" value="HMG BOX-CONTAINING PROTEIN 1"/>
    <property type="match status" value="1"/>
</dbReference>
<reference evidence="3" key="1">
    <citation type="submission" date="2013-11" db="EMBL/GenBank/DDBJ databases">
        <title>The genomic landscape of the Guanapo guppy.</title>
        <authorList>
            <person name="Kuenstner A."/>
            <person name="Dreyer C."/>
        </authorList>
    </citation>
    <scope>NUCLEOTIDE SEQUENCE</scope>
    <source>
        <strain evidence="3">Guanapo</strain>
    </source>
</reference>
<protein>
    <submittedName>
        <fullName evidence="2">HMG box-containing protein 1-like</fullName>
    </submittedName>
</protein>
<dbReference type="GO" id="GO:0000981">
    <property type="term" value="F:DNA-binding transcription factor activity, RNA polymerase II-specific"/>
    <property type="evidence" value="ECO:0007669"/>
    <property type="project" value="TreeGrafter"/>
</dbReference>
<dbReference type="Proteomes" id="UP000242638">
    <property type="component" value="Unassembled WGS sequence"/>
</dbReference>
<dbReference type="AlphaFoldDB" id="A0A3P9NB34"/>
<dbReference type="GeneTree" id="ENSGT00940000181604"/>
<feature type="compositionally biased region" description="Basic residues" evidence="1">
    <location>
        <begin position="150"/>
        <end position="159"/>
    </location>
</feature>
<dbReference type="STRING" id="8081.ENSPREP00000006766"/>
<dbReference type="Bgee" id="ENSPREG00000004658">
    <property type="expression patterns" value="Expressed in caudal fin and 1 other cell type or tissue"/>
</dbReference>
<accession>A0A3P9NB34</accession>
<dbReference type="PANTHER" id="PTHR15499:SF3">
    <property type="entry name" value="HMG BOX-CONTAINING PROTEIN 1"/>
    <property type="match status" value="1"/>
</dbReference>
<evidence type="ECO:0000256" key="1">
    <source>
        <dbReference type="SAM" id="MobiDB-lite"/>
    </source>
</evidence>
<feature type="region of interest" description="Disordered" evidence="1">
    <location>
        <begin position="132"/>
        <end position="177"/>
    </location>
</feature>
<evidence type="ECO:0000313" key="3">
    <source>
        <dbReference type="Proteomes" id="UP000242638"/>
    </source>
</evidence>
<name>A0A3P9NB34_POERE</name>
<evidence type="ECO:0000313" key="2">
    <source>
        <dbReference type="Ensembl" id="ENSPREP00000006766.1"/>
    </source>
</evidence>
<keyword evidence="3" id="KW-1185">Reference proteome</keyword>
<dbReference type="InterPro" id="IPR039655">
    <property type="entry name" value="HBP1"/>
</dbReference>
<dbReference type="Ensembl" id="ENSPRET00000006855.1">
    <property type="protein sequence ID" value="ENSPREP00000006766.1"/>
    <property type="gene ID" value="ENSPREG00000004658.1"/>
</dbReference>
<feature type="compositionally biased region" description="Polar residues" evidence="1">
    <location>
        <begin position="163"/>
        <end position="173"/>
    </location>
</feature>
<organism evidence="2 3">
    <name type="scientific">Poecilia reticulata</name>
    <name type="common">Guppy</name>
    <name type="synonym">Acanthophacelus reticulatus</name>
    <dbReference type="NCBI Taxonomy" id="8081"/>
    <lineage>
        <taxon>Eukaryota</taxon>
        <taxon>Metazoa</taxon>
        <taxon>Chordata</taxon>
        <taxon>Craniata</taxon>
        <taxon>Vertebrata</taxon>
        <taxon>Euteleostomi</taxon>
        <taxon>Actinopterygii</taxon>
        <taxon>Neopterygii</taxon>
        <taxon>Teleostei</taxon>
        <taxon>Neoteleostei</taxon>
        <taxon>Acanthomorphata</taxon>
        <taxon>Ovalentaria</taxon>
        <taxon>Atherinomorphae</taxon>
        <taxon>Cyprinodontiformes</taxon>
        <taxon>Poeciliidae</taxon>
        <taxon>Poeciliinae</taxon>
        <taxon>Poecilia</taxon>
    </lineage>
</organism>
<reference evidence="2" key="3">
    <citation type="submission" date="2025-09" db="UniProtKB">
        <authorList>
            <consortium name="Ensembl"/>
        </authorList>
    </citation>
    <scope>IDENTIFICATION</scope>
    <source>
        <strain evidence="2">Guanapo</strain>
    </source>
</reference>
<reference evidence="2" key="2">
    <citation type="submission" date="2025-08" db="UniProtKB">
        <authorList>
            <consortium name="Ensembl"/>
        </authorList>
    </citation>
    <scope>IDENTIFICATION</scope>
    <source>
        <strain evidence="2">Guanapo</strain>
    </source>
</reference>